<dbReference type="GO" id="GO:0030313">
    <property type="term" value="C:cell envelope"/>
    <property type="evidence" value="ECO:0007669"/>
    <property type="project" value="UniProtKB-SubCell"/>
</dbReference>
<dbReference type="GO" id="GO:0009055">
    <property type="term" value="F:electron transfer activity"/>
    <property type="evidence" value="ECO:0007669"/>
    <property type="project" value="InterPro"/>
</dbReference>
<keyword evidence="5" id="KW-1185">Reference proteome</keyword>
<evidence type="ECO:0000256" key="1">
    <source>
        <dbReference type="ARBA" id="ARBA00004196"/>
    </source>
</evidence>
<evidence type="ECO:0000256" key="2">
    <source>
        <dbReference type="ARBA" id="ARBA00023002"/>
    </source>
</evidence>
<dbReference type="Pfam" id="PF03150">
    <property type="entry name" value="CCP_MauG"/>
    <property type="match status" value="1"/>
</dbReference>
<accession>A0A4V3D3Z5</accession>
<dbReference type="SUPFAM" id="SSF46626">
    <property type="entry name" value="Cytochrome c"/>
    <property type="match status" value="2"/>
</dbReference>
<gene>
    <name evidence="4" type="ORF">CLV82_0166</name>
</gene>
<keyword evidence="4" id="KW-0575">Peroxidase</keyword>
<dbReference type="RefSeq" id="WP_133642415.1">
    <property type="nucleotide sequence ID" value="NZ_SNYI01000001.1"/>
</dbReference>
<dbReference type="InterPro" id="IPR051395">
    <property type="entry name" value="Cytochrome_c_Peroxidase/MauG"/>
</dbReference>
<dbReference type="GO" id="GO:0020037">
    <property type="term" value="F:heme binding"/>
    <property type="evidence" value="ECO:0007669"/>
    <property type="project" value="InterPro"/>
</dbReference>
<dbReference type="GO" id="GO:0004130">
    <property type="term" value="F:cytochrome-c peroxidase activity"/>
    <property type="evidence" value="ECO:0007669"/>
    <property type="project" value="TreeGrafter"/>
</dbReference>
<keyword evidence="2" id="KW-0560">Oxidoreductase</keyword>
<dbReference type="EMBL" id="SNYI01000001">
    <property type="protein sequence ID" value="TDQ32341.1"/>
    <property type="molecule type" value="Genomic_DNA"/>
</dbReference>
<comment type="caution">
    <text evidence="4">The sequence shown here is derived from an EMBL/GenBank/DDBJ whole genome shotgun (WGS) entry which is preliminary data.</text>
</comment>
<dbReference type="PROSITE" id="PS51257">
    <property type="entry name" value="PROKAR_LIPOPROTEIN"/>
    <property type="match status" value="1"/>
</dbReference>
<protein>
    <submittedName>
        <fullName evidence="4">Cytochrome c peroxidase</fullName>
    </submittedName>
</protein>
<evidence type="ECO:0000313" key="5">
    <source>
        <dbReference type="Proteomes" id="UP000295468"/>
    </source>
</evidence>
<dbReference type="Gene3D" id="1.10.760.10">
    <property type="entry name" value="Cytochrome c-like domain"/>
    <property type="match status" value="2"/>
</dbReference>
<feature type="domain" description="Di-haem cytochrome c peroxidase" evidence="3">
    <location>
        <begin position="70"/>
        <end position="267"/>
    </location>
</feature>
<dbReference type="OrthoDB" id="9805202at2"/>
<dbReference type="Proteomes" id="UP000295468">
    <property type="component" value="Unassembled WGS sequence"/>
</dbReference>
<organism evidence="4 5">
    <name type="scientific">Zeaxanthinibacter enoshimensis</name>
    <dbReference type="NCBI Taxonomy" id="392009"/>
    <lineage>
        <taxon>Bacteria</taxon>
        <taxon>Pseudomonadati</taxon>
        <taxon>Bacteroidota</taxon>
        <taxon>Flavobacteriia</taxon>
        <taxon>Flavobacteriales</taxon>
        <taxon>Flavobacteriaceae</taxon>
        <taxon>Zeaxanthinibacter</taxon>
    </lineage>
</organism>
<dbReference type="AlphaFoldDB" id="A0A4V3D3Z5"/>
<dbReference type="InterPro" id="IPR004852">
    <property type="entry name" value="Di-haem_cyt_c_peroxidsae"/>
</dbReference>
<dbReference type="InterPro" id="IPR036909">
    <property type="entry name" value="Cyt_c-like_dom_sf"/>
</dbReference>
<evidence type="ECO:0000313" key="4">
    <source>
        <dbReference type="EMBL" id="TDQ32341.1"/>
    </source>
</evidence>
<proteinExistence type="predicted"/>
<evidence type="ECO:0000259" key="3">
    <source>
        <dbReference type="Pfam" id="PF03150"/>
    </source>
</evidence>
<reference evidence="4 5" key="1">
    <citation type="submission" date="2019-03" db="EMBL/GenBank/DDBJ databases">
        <title>Genomic Encyclopedia of Archaeal and Bacterial Type Strains, Phase II (KMG-II): from individual species to whole genera.</title>
        <authorList>
            <person name="Goeker M."/>
        </authorList>
    </citation>
    <scope>NUCLEOTIDE SEQUENCE [LARGE SCALE GENOMIC DNA]</scope>
    <source>
        <strain evidence="4 5">DSM 18435</strain>
    </source>
</reference>
<sequence>MKFLRPILGGLLVFITISCQRDGDLQTLHPSDELAEQIRLQFGTVNALRMPNSNDYSRIPSDPNNPLTAEKIRLGQFLFHETGIALNPVQEVGRGTYSCASCHNAGAAMQSGRLQGIAEGGEGFGISGEARKISASYDETNVDVQPIRVPSVLNTAYQEVVLWNGQFGSFGPNSNTQSQWTAGTVKETNHLGFQGLEIQAIAGLGMHRMLIDEAFIRETPYQALFDEAFPDVDPTIRYTKRTGGLAIAAYVRSLLANRSPFQKWLRGIDEAMTEEQIKGGILFFGKARCYQCHSGPGLNGMGFHALGMKDLDSGAMIGSVDEATRKGRGGFTGRSGDDYTFKTPTLYNLKDVNHLGHGGSFRTIREVLNYKNLAVPENEGVPESSISTNFIPLNLSQKEIDQLEKFIAEALYDPDIERYIPLSTPLNSCFPNADPQSKIDLGCD</sequence>
<dbReference type="PANTHER" id="PTHR30600">
    <property type="entry name" value="CYTOCHROME C PEROXIDASE-RELATED"/>
    <property type="match status" value="1"/>
</dbReference>
<name>A0A4V3D3Z5_9FLAO</name>
<comment type="subcellular location">
    <subcellularLocation>
        <location evidence="1">Cell envelope</location>
    </subcellularLocation>
</comment>